<keyword evidence="2" id="KW-1277">Toxin-antitoxin system</keyword>
<dbReference type="EMBL" id="JACBYE010000004">
    <property type="protein sequence ID" value="NYS92471.1"/>
    <property type="molecule type" value="Genomic_DNA"/>
</dbReference>
<dbReference type="InterPro" id="IPR035093">
    <property type="entry name" value="RelE/ParE_toxin_dom_sf"/>
</dbReference>
<evidence type="ECO:0000256" key="6">
    <source>
        <dbReference type="ARBA" id="ARBA00030388"/>
    </source>
</evidence>
<dbReference type="AlphaFoldDB" id="A0A853EPK6"/>
<keyword evidence="5" id="KW-0378">Hydrolase</keyword>
<protein>
    <recommendedName>
        <fullName evidence="7">Endoribonuclease YoeB</fullName>
    </recommendedName>
    <alternativeName>
        <fullName evidence="6">Putative mRNA interferase YoeB</fullName>
    </alternativeName>
</protein>
<dbReference type="PANTHER" id="PTHR38039:SF1">
    <property type="entry name" value="TOXIN YOEB"/>
    <property type="match status" value="1"/>
</dbReference>
<reference evidence="8 9" key="1">
    <citation type="submission" date="2020-07" db="EMBL/GenBank/DDBJ databases">
        <title>MOT database genomes.</title>
        <authorList>
            <person name="Joseph S."/>
            <person name="Aduse-Opoku J."/>
            <person name="Hashim A."/>
            <person name="Wade W."/>
            <person name="Curtis M."/>
        </authorList>
    </citation>
    <scope>NUCLEOTIDE SEQUENCE [LARGE SCALE GENOMIC DNA]</scope>
    <source>
        <strain evidence="8 9">DSM 100099</strain>
    </source>
</reference>
<organism evidence="8 9">
    <name type="scientific">Sanguibacter inulinus</name>
    <dbReference type="NCBI Taxonomy" id="60922"/>
    <lineage>
        <taxon>Bacteria</taxon>
        <taxon>Bacillati</taxon>
        <taxon>Actinomycetota</taxon>
        <taxon>Actinomycetes</taxon>
        <taxon>Micrococcales</taxon>
        <taxon>Sanguibacteraceae</taxon>
        <taxon>Sanguibacter</taxon>
    </lineage>
</organism>
<evidence type="ECO:0000256" key="1">
    <source>
        <dbReference type="ARBA" id="ARBA00008172"/>
    </source>
</evidence>
<evidence type="ECO:0000313" key="9">
    <source>
        <dbReference type="Proteomes" id="UP000561011"/>
    </source>
</evidence>
<accession>A0A853EPK6</accession>
<name>A0A853EPK6_9MICO</name>
<dbReference type="RefSeq" id="WP_056131764.1">
    <property type="nucleotide sequence ID" value="NZ_JACBYE010000004.1"/>
</dbReference>
<keyword evidence="9" id="KW-1185">Reference proteome</keyword>
<dbReference type="PANTHER" id="PTHR38039">
    <property type="entry name" value="TOXIN YOEB"/>
    <property type="match status" value="1"/>
</dbReference>
<dbReference type="Proteomes" id="UP000561011">
    <property type="component" value="Unassembled WGS sequence"/>
</dbReference>
<dbReference type="Pfam" id="PF06769">
    <property type="entry name" value="YoeB_toxin"/>
    <property type="match status" value="1"/>
</dbReference>
<dbReference type="SUPFAM" id="SSF143011">
    <property type="entry name" value="RelE-like"/>
    <property type="match status" value="1"/>
</dbReference>
<sequence>MRYVWDQDAWSDYLYWQGQDRRVLRRINDLLRDIARGAADDSPNVGIGKPEALKHGLHGYWSRRITDEHRLVYKVVGDEIRVAACRFHYSS</sequence>
<evidence type="ECO:0000256" key="3">
    <source>
        <dbReference type="ARBA" id="ARBA00022722"/>
    </source>
</evidence>
<dbReference type="GO" id="GO:0016787">
    <property type="term" value="F:hydrolase activity"/>
    <property type="evidence" value="ECO:0007669"/>
    <property type="project" value="UniProtKB-KW"/>
</dbReference>
<dbReference type="Gene3D" id="3.30.2310.20">
    <property type="entry name" value="RelE-like"/>
    <property type="match status" value="1"/>
</dbReference>
<dbReference type="NCBIfam" id="TIGR02116">
    <property type="entry name" value="toxin_Txe_YoeB"/>
    <property type="match status" value="1"/>
</dbReference>
<dbReference type="GO" id="GO:0004519">
    <property type="term" value="F:endonuclease activity"/>
    <property type="evidence" value="ECO:0007669"/>
    <property type="project" value="UniProtKB-KW"/>
</dbReference>
<evidence type="ECO:0000256" key="4">
    <source>
        <dbReference type="ARBA" id="ARBA00022759"/>
    </source>
</evidence>
<gene>
    <name evidence="8" type="ORF">HZZ10_02860</name>
</gene>
<comment type="similarity">
    <text evidence="1">Belongs to the YoeB family.</text>
</comment>
<evidence type="ECO:0000313" key="8">
    <source>
        <dbReference type="EMBL" id="NYS92471.1"/>
    </source>
</evidence>
<comment type="caution">
    <text evidence="8">The sequence shown here is derived from an EMBL/GenBank/DDBJ whole genome shotgun (WGS) entry which is preliminary data.</text>
</comment>
<evidence type="ECO:0000256" key="7">
    <source>
        <dbReference type="ARBA" id="ARBA00050056"/>
    </source>
</evidence>
<dbReference type="GO" id="GO:0006401">
    <property type="term" value="P:RNA catabolic process"/>
    <property type="evidence" value="ECO:0007669"/>
    <property type="project" value="InterPro"/>
</dbReference>
<evidence type="ECO:0000256" key="5">
    <source>
        <dbReference type="ARBA" id="ARBA00022801"/>
    </source>
</evidence>
<dbReference type="InterPro" id="IPR009614">
    <property type="entry name" value="YoeB_toxin"/>
</dbReference>
<evidence type="ECO:0000256" key="2">
    <source>
        <dbReference type="ARBA" id="ARBA00022649"/>
    </source>
</evidence>
<keyword evidence="3" id="KW-0540">Nuclease</keyword>
<keyword evidence="4" id="KW-0255">Endonuclease</keyword>
<proteinExistence type="inferred from homology"/>